<dbReference type="GO" id="GO:0032934">
    <property type="term" value="F:sterol binding"/>
    <property type="evidence" value="ECO:0007669"/>
    <property type="project" value="InterPro"/>
</dbReference>
<evidence type="ECO:0000259" key="9">
    <source>
        <dbReference type="SMART" id="SM00737"/>
    </source>
</evidence>
<reference evidence="11" key="1">
    <citation type="journal article" date="2018" name="Nat. Microbiol.">
        <title>Leveraging single-cell genomics to expand the fungal tree of life.</title>
        <authorList>
            <person name="Ahrendt S.R."/>
            <person name="Quandt C.A."/>
            <person name="Ciobanu D."/>
            <person name="Clum A."/>
            <person name="Salamov A."/>
            <person name="Andreopoulos B."/>
            <person name="Cheng J.F."/>
            <person name="Woyke T."/>
            <person name="Pelin A."/>
            <person name="Henrissat B."/>
            <person name="Reynolds N.K."/>
            <person name="Benny G.L."/>
            <person name="Smith M.E."/>
            <person name="James T.Y."/>
            <person name="Grigoriev I.V."/>
        </authorList>
    </citation>
    <scope>NUCLEOTIDE SEQUENCE [LARGE SCALE GENOMIC DNA]</scope>
</reference>
<keyword evidence="5" id="KW-0813">Transport</keyword>
<dbReference type="InterPro" id="IPR036846">
    <property type="entry name" value="GM2-AP_sf"/>
</dbReference>
<evidence type="ECO:0000256" key="3">
    <source>
        <dbReference type="ARBA" id="ARBA00011245"/>
    </source>
</evidence>
<dbReference type="CDD" id="cd00917">
    <property type="entry name" value="PG-PI_TP"/>
    <property type="match status" value="1"/>
</dbReference>
<evidence type="ECO:0000256" key="6">
    <source>
        <dbReference type="ARBA" id="ARBA00022729"/>
    </source>
</evidence>
<sequence length="160" mass="17233">MRSTALLLLPILALASPVAAASFQWPLFPSSGSAILGVTDCGQPTDVFHLDSLTLTPDPPKRGEPLVVSLNGTLDADLAQGAYGDVKVKLGFIKLVELRIDVCEELGKIDEPCPKKEGPLVISHSADIPRELPPGKYRIDIDVTNFDDKHLACISAEFRM</sequence>
<evidence type="ECO:0000313" key="10">
    <source>
        <dbReference type="EMBL" id="RKO89185.1"/>
    </source>
</evidence>
<accession>A0A4P9WC18</accession>
<dbReference type="Gene3D" id="2.70.220.10">
    <property type="entry name" value="Ganglioside GM2 activator"/>
    <property type="match status" value="1"/>
</dbReference>
<comment type="subunit">
    <text evidence="3">Monomer.</text>
</comment>
<dbReference type="InterPro" id="IPR003172">
    <property type="entry name" value="ML_dom"/>
</dbReference>
<evidence type="ECO:0000256" key="8">
    <source>
        <dbReference type="SAM" id="SignalP"/>
    </source>
</evidence>
<dbReference type="InterPro" id="IPR014756">
    <property type="entry name" value="Ig_E-set"/>
</dbReference>
<dbReference type="OrthoDB" id="6409159at2759"/>
<dbReference type="Proteomes" id="UP000269721">
    <property type="component" value="Unassembled WGS sequence"/>
</dbReference>
<dbReference type="PANTHER" id="PTHR11306:SF0">
    <property type="entry name" value="PHOSPHATIDYLGLYCEROL_PHOSPHATIDYLINOSITOL TRANSFER PROTEIN"/>
    <property type="match status" value="1"/>
</dbReference>
<evidence type="ECO:0000256" key="1">
    <source>
        <dbReference type="ARBA" id="ARBA00002053"/>
    </source>
</evidence>
<feature type="signal peptide" evidence="8">
    <location>
        <begin position="1"/>
        <end position="20"/>
    </location>
</feature>
<dbReference type="SUPFAM" id="SSF81296">
    <property type="entry name" value="E set domains"/>
    <property type="match status" value="1"/>
</dbReference>
<comment type="similarity">
    <text evidence="2">Belongs to the NPC2 family.</text>
</comment>
<dbReference type="Pfam" id="PF02221">
    <property type="entry name" value="E1_DerP2_DerF2"/>
    <property type="match status" value="1"/>
</dbReference>
<dbReference type="InterPro" id="IPR033917">
    <property type="entry name" value="ML_PG-PI_TP"/>
</dbReference>
<name>A0A4P9WC18_9FUNG</name>
<proteinExistence type="inferred from homology"/>
<dbReference type="PANTHER" id="PTHR11306">
    <property type="entry name" value="NIEMANN PICK TYPE C2 PROTEIN NPC2-RELATED"/>
    <property type="match status" value="1"/>
</dbReference>
<evidence type="ECO:0000256" key="7">
    <source>
        <dbReference type="ARBA" id="ARBA00023055"/>
    </source>
</evidence>
<evidence type="ECO:0000256" key="5">
    <source>
        <dbReference type="ARBA" id="ARBA00022448"/>
    </source>
</evidence>
<gene>
    <name evidence="10" type="ORF">BDK51DRAFT_16920</name>
</gene>
<dbReference type="AlphaFoldDB" id="A0A4P9WC18"/>
<dbReference type="GO" id="GO:0032366">
    <property type="term" value="P:intracellular sterol transport"/>
    <property type="evidence" value="ECO:0007669"/>
    <property type="project" value="InterPro"/>
</dbReference>
<comment type="function">
    <text evidence="1">Catalyzes the intermembrane transfer of phosphatidylglycerol and phosphatidylinositol.</text>
</comment>
<dbReference type="SMART" id="SM00737">
    <property type="entry name" value="ML"/>
    <property type="match status" value="1"/>
</dbReference>
<keyword evidence="11" id="KW-1185">Reference proteome</keyword>
<organism evidence="10 11">
    <name type="scientific">Blyttiomyces helicus</name>
    <dbReference type="NCBI Taxonomy" id="388810"/>
    <lineage>
        <taxon>Eukaryota</taxon>
        <taxon>Fungi</taxon>
        <taxon>Fungi incertae sedis</taxon>
        <taxon>Chytridiomycota</taxon>
        <taxon>Chytridiomycota incertae sedis</taxon>
        <taxon>Chytridiomycetes</taxon>
        <taxon>Chytridiomycetes incertae sedis</taxon>
        <taxon>Blyttiomyces</taxon>
    </lineage>
</organism>
<evidence type="ECO:0000256" key="2">
    <source>
        <dbReference type="ARBA" id="ARBA00006370"/>
    </source>
</evidence>
<keyword evidence="7" id="KW-0445">Lipid transport</keyword>
<dbReference type="InterPro" id="IPR039670">
    <property type="entry name" value="NPC2-like"/>
</dbReference>
<feature type="domain" description="MD-2-related lipid-recognition" evidence="9">
    <location>
        <begin position="38"/>
        <end position="158"/>
    </location>
</feature>
<evidence type="ECO:0000256" key="4">
    <source>
        <dbReference type="ARBA" id="ARBA00016056"/>
    </source>
</evidence>
<keyword evidence="6 8" id="KW-0732">Signal</keyword>
<feature type="chain" id="PRO_5020550014" description="Phosphatidylglycerol/phosphatidylinositol transfer protein" evidence="8">
    <location>
        <begin position="21"/>
        <end position="160"/>
    </location>
</feature>
<evidence type="ECO:0000313" key="11">
    <source>
        <dbReference type="Proteomes" id="UP000269721"/>
    </source>
</evidence>
<dbReference type="EMBL" id="KZ996236">
    <property type="protein sequence ID" value="RKO89185.1"/>
    <property type="molecule type" value="Genomic_DNA"/>
</dbReference>
<protein>
    <recommendedName>
        <fullName evidence="4">Phosphatidylglycerol/phosphatidylinositol transfer protein</fullName>
    </recommendedName>
</protein>